<evidence type="ECO:0000256" key="1">
    <source>
        <dbReference type="RuleBase" id="RU004262"/>
    </source>
</evidence>
<dbReference type="GO" id="GO:0005615">
    <property type="term" value="C:extracellular space"/>
    <property type="evidence" value="ECO:0007669"/>
    <property type="project" value="TreeGrafter"/>
</dbReference>
<keyword evidence="2" id="KW-0732">Signal</keyword>
<evidence type="ECO:0000259" key="3">
    <source>
        <dbReference type="Pfam" id="PF00151"/>
    </source>
</evidence>
<dbReference type="Pfam" id="PF00151">
    <property type="entry name" value="Lipase"/>
    <property type="match status" value="1"/>
</dbReference>
<evidence type="ECO:0000256" key="2">
    <source>
        <dbReference type="SAM" id="SignalP"/>
    </source>
</evidence>
<dbReference type="Proteomes" id="UP000691718">
    <property type="component" value="Unassembled WGS sequence"/>
</dbReference>
<dbReference type="PANTHER" id="PTHR11610">
    <property type="entry name" value="LIPASE"/>
    <property type="match status" value="1"/>
</dbReference>
<keyword evidence="5" id="KW-1185">Reference proteome</keyword>
<dbReference type="GO" id="GO:0016298">
    <property type="term" value="F:lipase activity"/>
    <property type="evidence" value="ECO:0007669"/>
    <property type="project" value="InterPro"/>
</dbReference>
<name>A0A8S3Y892_PARAO</name>
<dbReference type="GO" id="GO:0016042">
    <property type="term" value="P:lipid catabolic process"/>
    <property type="evidence" value="ECO:0007669"/>
    <property type="project" value="TreeGrafter"/>
</dbReference>
<evidence type="ECO:0000313" key="5">
    <source>
        <dbReference type="Proteomes" id="UP000691718"/>
    </source>
</evidence>
<gene>
    <name evidence="4" type="ORF">PAPOLLO_LOCUS27255</name>
</gene>
<dbReference type="EMBL" id="CAJQZP010001634">
    <property type="protein sequence ID" value="CAG5057572.1"/>
    <property type="molecule type" value="Genomic_DNA"/>
</dbReference>
<comment type="caution">
    <text evidence="4">The sequence shown here is derived from an EMBL/GenBank/DDBJ whole genome shotgun (WGS) entry which is preliminary data.</text>
</comment>
<proteinExistence type="inferred from homology"/>
<comment type="similarity">
    <text evidence="1">Belongs to the AB hydrolase superfamily. Lipase family.</text>
</comment>
<dbReference type="AlphaFoldDB" id="A0A8S3Y892"/>
<accession>A0A8S3Y892</accession>
<dbReference type="GO" id="GO:0017171">
    <property type="term" value="F:serine hydrolase activity"/>
    <property type="evidence" value="ECO:0007669"/>
    <property type="project" value="TreeGrafter"/>
</dbReference>
<evidence type="ECO:0000313" key="4">
    <source>
        <dbReference type="EMBL" id="CAG5057572.1"/>
    </source>
</evidence>
<feature type="signal peptide" evidence="2">
    <location>
        <begin position="1"/>
        <end position="27"/>
    </location>
</feature>
<protein>
    <submittedName>
        <fullName evidence="4">(apollo) hypothetical protein</fullName>
    </submittedName>
</protein>
<feature type="chain" id="PRO_5035870267" evidence="2">
    <location>
        <begin position="28"/>
        <end position="351"/>
    </location>
</feature>
<dbReference type="InterPro" id="IPR013818">
    <property type="entry name" value="Lipase"/>
</dbReference>
<dbReference type="PANTHER" id="PTHR11610:SF173">
    <property type="entry name" value="LIPASE DOMAIN-CONTAINING PROTEIN-RELATED"/>
    <property type="match status" value="1"/>
</dbReference>
<dbReference type="InterPro" id="IPR000734">
    <property type="entry name" value="TAG_lipase"/>
</dbReference>
<reference evidence="4" key="1">
    <citation type="submission" date="2021-04" db="EMBL/GenBank/DDBJ databases">
        <authorList>
            <person name="Tunstrom K."/>
        </authorList>
    </citation>
    <scope>NUCLEOTIDE SEQUENCE</scope>
</reference>
<dbReference type="OrthoDB" id="199913at2759"/>
<feature type="domain" description="Lipase" evidence="3">
    <location>
        <begin position="79"/>
        <end position="307"/>
    </location>
</feature>
<organism evidence="4 5">
    <name type="scientific">Parnassius apollo</name>
    <name type="common">Apollo butterfly</name>
    <name type="synonym">Papilio apollo</name>
    <dbReference type="NCBI Taxonomy" id="110799"/>
    <lineage>
        <taxon>Eukaryota</taxon>
        <taxon>Metazoa</taxon>
        <taxon>Ecdysozoa</taxon>
        <taxon>Arthropoda</taxon>
        <taxon>Hexapoda</taxon>
        <taxon>Insecta</taxon>
        <taxon>Pterygota</taxon>
        <taxon>Neoptera</taxon>
        <taxon>Endopterygota</taxon>
        <taxon>Lepidoptera</taxon>
        <taxon>Glossata</taxon>
        <taxon>Ditrysia</taxon>
        <taxon>Papilionoidea</taxon>
        <taxon>Papilionidae</taxon>
        <taxon>Parnassiinae</taxon>
        <taxon>Parnassini</taxon>
        <taxon>Parnassius</taxon>
        <taxon>Parnassius</taxon>
    </lineage>
</organism>
<sequence length="351" mass="39194">MQISMAVQNAVVFFNAIVVLLFAFSLGNVEDYSPKPEIGYPAGLIPNCPGVLKKCYNKLEEDANVPNYYPQIEELLDLKNKKTVLYCGGFLDSASFPFSRALGTAYCKRGYNVIMVELFQFLTYIYPKSVRLTKVLGDKIGELLTKLTEQGLKTENLEIVGISLGAHIGGYAAKYLYAATGKKPSRITGLDPAGPCYRSLPPSSKLQASDADRVDIVHTNIDGFGLAEKLGHVDFYVNGGEYQPSDIPAIPCLVLCSHLRSGLYWWQAIEHPKKFIGIKCDSIQDARFAKCFNNSETNYLGLETKFNRPGIYYLPTFNEFPYYRGKEGLKQENEIYTSVSRLINSVNLFEV</sequence>